<dbReference type="Proteomes" id="UP001285263">
    <property type="component" value="Unassembled WGS sequence"/>
</dbReference>
<sequence>MPLYFIFFLAMLGASVLLFVGALLRAAFARGKPPPRLLGAAAADIVQALGLALLWINFGVGWLLYFNVYQIHVDMGAIGNEAFQAFTRGYTRRLPIVVLPFGAACLAWALSLWGEPGRYSRRALWAITALCLLSIASTPWAAGAQGDMQEQGFTQAAYEQLQAAHLVRSLAISAAAVWALVKGWRRAGS</sequence>
<comment type="caution">
    <text evidence="2">The sequence shown here is derived from an EMBL/GenBank/DDBJ whole genome shotgun (WGS) entry which is preliminary data.</text>
</comment>
<feature type="transmembrane region" description="Helical" evidence="1">
    <location>
        <begin position="6"/>
        <end position="28"/>
    </location>
</feature>
<evidence type="ECO:0000313" key="3">
    <source>
        <dbReference type="Proteomes" id="UP001285263"/>
    </source>
</evidence>
<organism evidence="2 3">
    <name type="scientific">Roseateles agri</name>
    <dbReference type="NCBI Taxonomy" id="3098619"/>
    <lineage>
        <taxon>Bacteria</taxon>
        <taxon>Pseudomonadati</taxon>
        <taxon>Pseudomonadota</taxon>
        <taxon>Betaproteobacteria</taxon>
        <taxon>Burkholderiales</taxon>
        <taxon>Sphaerotilaceae</taxon>
        <taxon>Roseateles</taxon>
    </lineage>
</organism>
<gene>
    <name evidence="2" type="ORF">SNE35_25315</name>
</gene>
<feature type="transmembrane region" description="Helical" evidence="1">
    <location>
        <begin position="40"/>
        <end position="65"/>
    </location>
</feature>
<feature type="transmembrane region" description="Helical" evidence="1">
    <location>
        <begin position="162"/>
        <end position="181"/>
    </location>
</feature>
<evidence type="ECO:0000313" key="2">
    <source>
        <dbReference type="EMBL" id="MDY0747847.1"/>
    </source>
</evidence>
<keyword evidence="1" id="KW-1133">Transmembrane helix</keyword>
<proteinExistence type="predicted"/>
<protein>
    <recommendedName>
        <fullName evidence="4">DUF1772 domain-containing protein</fullName>
    </recommendedName>
</protein>
<keyword evidence="1" id="KW-0472">Membrane</keyword>
<reference evidence="2 3" key="1">
    <citation type="submission" date="2023-11" db="EMBL/GenBank/DDBJ databases">
        <title>Paucibacter sp. nov., isolated from fresh soil in Korea.</title>
        <authorList>
            <person name="Le N.T.T."/>
        </authorList>
    </citation>
    <scope>NUCLEOTIDE SEQUENCE [LARGE SCALE GENOMIC DNA]</scope>
    <source>
        <strain evidence="2 3">R3-3</strain>
    </source>
</reference>
<dbReference type="RefSeq" id="WP_320425816.1">
    <property type="nucleotide sequence ID" value="NZ_JAXCLA010000009.1"/>
</dbReference>
<dbReference type="EMBL" id="JAXCLA010000009">
    <property type="protein sequence ID" value="MDY0747847.1"/>
    <property type="molecule type" value="Genomic_DNA"/>
</dbReference>
<keyword evidence="1" id="KW-0812">Transmembrane</keyword>
<feature type="transmembrane region" description="Helical" evidence="1">
    <location>
        <begin position="94"/>
        <end position="111"/>
    </location>
</feature>
<feature type="transmembrane region" description="Helical" evidence="1">
    <location>
        <begin position="123"/>
        <end position="142"/>
    </location>
</feature>
<evidence type="ECO:0008006" key="4">
    <source>
        <dbReference type="Google" id="ProtNLM"/>
    </source>
</evidence>
<evidence type="ECO:0000256" key="1">
    <source>
        <dbReference type="SAM" id="Phobius"/>
    </source>
</evidence>
<name>A0ABU5DNF8_9BURK</name>
<keyword evidence="3" id="KW-1185">Reference proteome</keyword>
<accession>A0ABU5DNF8</accession>